<keyword evidence="1" id="KW-1015">Disulfide bond</keyword>
<dbReference type="InterPro" id="IPR058845">
    <property type="entry name" value="Kringle_2"/>
</dbReference>
<dbReference type="Pfam" id="PF25866">
    <property type="entry name" value="Kringle_2"/>
    <property type="match status" value="1"/>
</dbReference>
<dbReference type="Gene3D" id="2.40.20.10">
    <property type="entry name" value="Plasminogen Kringle 4"/>
    <property type="match status" value="1"/>
</dbReference>
<evidence type="ECO:0000313" key="3">
    <source>
        <dbReference type="EMBL" id="KAL3111208.1"/>
    </source>
</evidence>
<evidence type="ECO:0000259" key="2">
    <source>
        <dbReference type="Pfam" id="PF25866"/>
    </source>
</evidence>
<accession>A0ABD2L7U9</accession>
<dbReference type="Proteomes" id="UP001620626">
    <property type="component" value="Unassembled WGS sequence"/>
</dbReference>
<dbReference type="InterPro" id="IPR013806">
    <property type="entry name" value="Kringle-like"/>
</dbReference>
<comment type="caution">
    <text evidence="3">The sequence shown here is derived from an EMBL/GenBank/DDBJ whole genome shotgun (WGS) entry which is preliminary data.</text>
</comment>
<protein>
    <recommendedName>
        <fullName evidence="2">Kringle-like domain-containing protein</fullName>
    </recommendedName>
</protein>
<name>A0ABD2L7U9_9BILA</name>
<dbReference type="InterPro" id="IPR038178">
    <property type="entry name" value="Kringle_sf"/>
</dbReference>
<sequence>MHKLACTDVWMDILSFFGRLQLGLKLALISARFNSLVDKHFDGKSELALWRPVTIRKDTFAEVPKLRVLIDANSVVEFQLPDRPLPKRIRFEDLRINYIDDSVLAFLRANKQIWDSGTNLRVYVGHYKNNNNKDFVQPIWNALVREIFTIFAPNIRHLNVHYSDHLHDLLRISPTILSDLNINSINSGWLMPDLNGAFDEPNATARKVLNEWLHTPNTDGQPKRLFCCVYASRTMEWVNDFKEVKMEPFEWMNELTNEKLTLTAKDGSVCQWLMKRCQIGGTEAIQWEDENLDDLNNVIFFISDLQSCIMLFSPPPAEEAGQSIEKGRFLTMSDGQKNNKNKKAKTKKPKTIENPKNKIDYKFDYNKLRDPDRKGCYGGTADFHYFGNKSEAVDNSKCIRWLSVTKWIKHQFRGYQLYYFADEFTEHNHCRNIDLTIYTPNPKLSNASAHLFLGYDEQIAKGPWCYVEKVYGSNLFGNLEFRKGAMPEHLTAKWKGYHLTEPNPKDNNRKTTPFTHKINQLKMKYEPKPCFKMCK</sequence>
<dbReference type="EMBL" id="JBICBT010000513">
    <property type="protein sequence ID" value="KAL3111208.1"/>
    <property type="molecule type" value="Genomic_DNA"/>
</dbReference>
<proteinExistence type="predicted"/>
<keyword evidence="4" id="KW-1185">Reference proteome</keyword>
<evidence type="ECO:0000256" key="1">
    <source>
        <dbReference type="ARBA" id="ARBA00023157"/>
    </source>
</evidence>
<dbReference type="SUPFAM" id="SSF57440">
    <property type="entry name" value="Kringle-like"/>
    <property type="match status" value="1"/>
</dbReference>
<organism evidence="3 4">
    <name type="scientific">Heterodera trifolii</name>
    <dbReference type="NCBI Taxonomy" id="157864"/>
    <lineage>
        <taxon>Eukaryota</taxon>
        <taxon>Metazoa</taxon>
        <taxon>Ecdysozoa</taxon>
        <taxon>Nematoda</taxon>
        <taxon>Chromadorea</taxon>
        <taxon>Rhabditida</taxon>
        <taxon>Tylenchina</taxon>
        <taxon>Tylenchomorpha</taxon>
        <taxon>Tylenchoidea</taxon>
        <taxon>Heteroderidae</taxon>
        <taxon>Heteroderinae</taxon>
        <taxon>Heterodera</taxon>
    </lineage>
</organism>
<evidence type="ECO:0000313" key="4">
    <source>
        <dbReference type="Proteomes" id="UP001620626"/>
    </source>
</evidence>
<dbReference type="AlphaFoldDB" id="A0ABD2L7U9"/>
<reference evidence="3 4" key="1">
    <citation type="submission" date="2024-10" db="EMBL/GenBank/DDBJ databases">
        <authorList>
            <person name="Kim D."/>
        </authorList>
    </citation>
    <scope>NUCLEOTIDE SEQUENCE [LARGE SCALE GENOMIC DNA]</scope>
    <source>
        <strain evidence="3">BH-2024</strain>
    </source>
</reference>
<feature type="domain" description="Kringle-like" evidence="2">
    <location>
        <begin position="381"/>
        <end position="535"/>
    </location>
</feature>
<gene>
    <name evidence="3" type="ORF">niasHT_011569</name>
</gene>